<name>A0A8X6P0K5_NEPPI</name>
<comment type="caution">
    <text evidence="1">The sequence shown here is derived from an EMBL/GenBank/DDBJ whole genome shotgun (WGS) entry which is preliminary data.</text>
</comment>
<evidence type="ECO:0000313" key="1">
    <source>
        <dbReference type="EMBL" id="GFT43509.1"/>
    </source>
</evidence>
<reference evidence="1" key="1">
    <citation type="submission" date="2020-08" db="EMBL/GenBank/DDBJ databases">
        <title>Multicomponent nature underlies the extraordinary mechanical properties of spider dragline silk.</title>
        <authorList>
            <person name="Kono N."/>
            <person name="Nakamura H."/>
            <person name="Mori M."/>
            <person name="Yoshida Y."/>
            <person name="Ohtoshi R."/>
            <person name="Malay A.D."/>
            <person name="Moran D.A.P."/>
            <person name="Tomita M."/>
            <person name="Numata K."/>
            <person name="Arakawa K."/>
        </authorList>
    </citation>
    <scope>NUCLEOTIDE SEQUENCE</scope>
</reference>
<organism evidence="1 2">
    <name type="scientific">Nephila pilipes</name>
    <name type="common">Giant wood spider</name>
    <name type="synonym">Nephila maculata</name>
    <dbReference type="NCBI Taxonomy" id="299642"/>
    <lineage>
        <taxon>Eukaryota</taxon>
        <taxon>Metazoa</taxon>
        <taxon>Ecdysozoa</taxon>
        <taxon>Arthropoda</taxon>
        <taxon>Chelicerata</taxon>
        <taxon>Arachnida</taxon>
        <taxon>Araneae</taxon>
        <taxon>Araneomorphae</taxon>
        <taxon>Entelegynae</taxon>
        <taxon>Araneoidea</taxon>
        <taxon>Nephilidae</taxon>
        <taxon>Nephila</taxon>
    </lineage>
</organism>
<dbReference type="AlphaFoldDB" id="A0A8X6P0K5"/>
<evidence type="ECO:0000313" key="2">
    <source>
        <dbReference type="Proteomes" id="UP000887013"/>
    </source>
</evidence>
<protein>
    <submittedName>
        <fullName evidence="1">Uncharacterized protein</fullName>
    </submittedName>
</protein>
<proteinExistence type="predicted"/>
<accession>A0A8X6P0K5</accession>
<dbReference type="Proteomes" id="UP000887013">
    <property type="component" value="Unassembled WGS sequence"/>
</dbReference>
<dbReference type="EMBL" id="BMAW01015411">
    <property type="protein sequence ID" value="GFT43509.1"/>
    <property type="molecule type" value="Genomic_DNA"/>
</dbReference>
<keyword evidence="2" id="KW-1185">Reference proteome</keyword>
<sequence>MKQRIGTKQSCKILKEAKQHITQFLDTPSGPLEKDIDKRLTYIPRSTLRISSSFVSFSRSVHQNKTKFSLSCLSNTPTVFFVRKLVYTFFYAFDERLRMGPYGYLNRKQLHTAPSHPTPRWNV</sequence>
<gene>
    <name evidence="1" type="ORF">NPIL_567051</name>
</gene>